<proteinExistence type="inferred from homology"/>
<sequence>MKTVWIVGGSTGIGLELAVQLACLGHRVIVSARNTNNLVQLVEQRQVSVHMLTTLQLNATDQSACIKVWQEINQLYGKVDWVFLNAAVYEPAPVVPFDQSKWKNIVHTNIDVVLNPLAAILEQPGLIPEQLFITASLAGYRGLPKSGGYGMSKAALINLAESILPELAALGCRVRLVSPGFVSTRITAKNRFRMPALISAEEAARQIVKKVNANSFEITFPWRFVIWIKILRLLPYRWFFLITKRMVKQ</sequence>
<keyword evidence="4" id="KW-1185">Reference proteome</keyword>
<reference evidence="3 4" key="1">
    <citation type="submission" date="2022-11" db="EMBL/GenBank/DDBJ databases">
        <title>Spartinivicinus poritis sp. nov., isolated from scleractinian coral Porites lutea.</title>
        <authorList>
            <person name="Zhang G."/>
            <person name="Cai L."/>
            <person name="Wei Q."/>
        </authorList>
    </citation>
    <scope>NUCLEOTIDE SEQUENCE [LARGE SCALE GENOMIC DNA]</scope>
    <source>
        <strain evidence="3 4">A2-2</strain>
    </source>
</reference>
<dbReference type="PANTHER" id="PTHR44196:SF1">
    <property type="entry name" value="DEHYDROGENASE_REDUCTASE SDR FAMILY MEMBER 7B"/>
    <property type="match status" value="1"/>
</dbReference>
<dbReference type="PRINTS" id="PR00081">
    <property type="entry name" value="GDHRDH"/>
</dbReference>
<protein>
    <submittedName>
        <fullName evidence="3">SDR family NAD(P)-dependent oxidoreductase</fullName>
    </submittedName>
</protein>
<dbReference type="RefSeq" id="WP_274692089.1">
    <property type="nucleotide sequence ID" value="NZ_JAPMOU010000085.1"/>
</dbReference>
<dbReference type="InterPro" id="IPR036291">
    <property type="entry name" value="NAD(P)-bd_dom_sf"/>
</dbReference>
<keyword evidence="2" id="KW-0560">Oxidoreductase</keyword>
<accession>A0ABT5UHD9</accession>
<dbReference type="Pfam" id="PF00106">
    <property type="entry name" value="adh_short"/>
    <property type="match status" value="1"/>
</dbReference>
<dbReference type="EMBL" id="JAPMOU010000085">
    <property type="protein sequence ID" value="MDE1465785.1"/>
    <property type="molecule type" value="Genomic_DNA"/>
</dbReference>
<evidence type="ECO:0000313" key="4">
    <source>
        <dbReference type="Proteomes" id="UP001528823"/>
    </source>
</evidence>
<gene>
    <name evidence="3" type="ORF">ORQ98_27855</name>
</gene>
<evidence type="ECO:0000256" key="1">
    <source>
        <dbReference type="ARBA" id="ARBA00006484"/>
    </source>
</evidence>
<evidence type="ECO:0000256" key="2">
    <source>
        <dbReference type="ARBA" id="ARBA00023002"/>
    </source>
</evidence>
<organism evidence="3 4">
    <name type="scientific">Spartinivicinus poritis</name>
    <dbReference type="NCBI Taxonomy" id="2994640"/>
    <lineage>
        <taxon>Bacteria</taxon>
        <taxon>Pseudomonadati</taxon>
        <taxon>Pseudomonadota</taxon>
        <taxon>Gammaproteobacteria</taxon>
        <taxon>Oceanospirillales</taxon>
        <taxon>Zooshikellaceae</taxon>
        <taxon>Spartinivicinus</taxon>
    </lineage>
</organism>
<dbReference type="Gene3D" id="3.40.50.720">
    <property type="entry name" value="NAD(P)-binding Rossmann-like Domain"/>
    <property type="match status" value="1"/>
</dbReference>
<dbReference type="SUPFAM" id="SSF51735">
    <property type="entry name" value="NAD(P)-binding Rossmann-fold domains"/>
    <property type="match status" value="1"/>
</dbReference>
<name>A0ABT5UHD9_9GAMM</name>
<evidence type="ECO:0000313" key="3">
    <source>
        <dbReference type="EMBL" id="MDE1465785.1"/>
    </source>
</evidence>
<comment type="similarity">
    <text evidence="1">Belongs to the short-chain dehydrogenases/reductases (SDR) family.</text>
</comment>
<dbReference type="InterPro" id="IPR002347">
    <property type="entry name" value="SDR_fam"/>
</dbReference>
<dbReference type="PANTHER" id="PTHR44196">
    <property type="entry name" value="DEHYDROGENASE/REDUCTASE SDR FAMILY MEMBER 7B"/>
    <property type="match status" value="1"/>
</dbReference>
<comment type="caution">
    <text evidence="3">The sequence shown here is derived from an EMBL/GenBank/DDBJ whole genome shotgun (WGS) entry which is preliminary data.</text>
</comment>
<dbReference type="Proteomes" id="UP001528823">
    <property type="component" value="Unassembled WGS sequence"/>
</dbReference>